<reference evidence="2 3" key="1">
    <citation type="submission" date="2019-03" db="EMBL/GenBank/DDBJ databases">
        <title>Genomic Encyclopedia of Type Strains, Phase IV (KMG-IV): sequencing the most valuable type-strain genomes for metagenomic binning, comparative biology and taxonomic classification.</title>
        <authorList>
            <person name="Goeker M."/>
        </authorList>
    </citation>
    <scope>NUCLEOTIDE SEQUENCE [LARGE SCALE GENOMIC DNA]</scope>
    <source>
        <strain evidence="2 3">DSM 24979</strain>
    </source>
</reference>
<evidence type="ECO:0000313" key="3">
    <source>
        <dbReference type="Proteomes" id="UP000295658"/>
    </source>
</evidence>
<dbReference type="EMBL" id="SLUL01000031">
    <property type="protein sequence ID" value="TCL43128.1"/>
    <property type="molecule type" value="Genomic_DNA"/>
</dbReference>
<dbReference type="AlphaFoldDB" id="A0A4R1Q848"/>
<dbReference type="RefSeq" id="WP_132949715.1">
    <property type="nucleotide sequence ID" value="NZ_BSVG01000002.1"/>
</dbReference>
<dbReference type="Proteomes" id="UP000295658">
    <property type="component" value="Unassembled WGS sequence"/>
</dbReference>
<keyword evidence="3" id="KW-1185">Reference proteome</keyword>
<feature type="transmembrane region" description="Helical" evidence="1">
    <location>
        <begin position="74"/>
        <end position="93"/>
    </location>
</feature>
<comment type="caution">
    <text evidence="2">The sequence shown here is derived from an EMBL/GenBank/DDBJ whole genome shotgun (WGS) entry which is preliminary data.</text>
</comment>
<feature type="transmembrane region" description="Helical" evidence="1">
    <location>
        <begin position="7"/>
        <end position="30"/>
    </location>
</feature>
<keyword evidence="1" id="KW-0472">Membrane</keyword>
<proteinExistence type="predicted"/>
<evidence type="ECO:0000256" key="1">
    <source>
        <dbReference type="SAM" id="Phobius"/>
    </source>
</evidence>
<protein>
    <submittedName>
        <fullName evidence="2">Uncharacterized protein</fullName>
    </submittedName>
</protein>
<organism evidence="2 3">
    <name type="scientific">Thermolongibacillus altinsuensis</name>
    <dbReference type="NCBI Taxonomy" id="575256"/>
    <lineage>
        <taxon>Bacteria</taxon>
        <taxon>Bacillati</taxon>
        <taxon>Bacillota</taxon>
        <taxon>Bacilli</taxon>
        <taxon>Bacillales</taxon>
        <taxon>Anoxybacillaceae</taxon>
        <taxon>Thermolongibacillus</taxon>
    </lineage>
</organism>
<name>A0A4R1Q848_9BACL</name>
<feature type="transmembrane region" description="Helical" evidence="1">
    <location>
        <begin position="108"/>
        <end position="127"/>
    </location>
</feature>
<dbReference type="OrthoDB" id="9971400at2"/>
<sequence>MKVSKPILSVVSLMFSAIIVYGTALVTRLFKGHFLLENGLSNFGYILLTLDIAVPIILYILIANGIYKNHIFEVISFAGLFILLVFFPVYFSSVSENSNMNLVESKRFIIVILVMVVLFVATSHFAVNDKKLEESILLKRKREEKSRY</sequence>
<keyword evidence="1" id="KW-1133">Transmembrane helix</keyword>
<keyword evidence="1" id="KW-0812">Transmembrane</keyword>
<accession>A0A4R1Q848</accession>
<evidence type="ECO:0000313" key="2">
    <source>
        <dbReference type="EMBL" id="TCL43128.1"/>
    </source>
</evidence>
<feature type="transmembrane region" description="Helical" evidence="1">
    <location>
        <begin position="42"/>
        <end position="62"/>
    </location>
</feature>
<gene>
    <name evidence="2" type="ORF">EDD69_1318</name>
</gene>